<feature type="domain" description="Glycosyl transferase family 1" evidence="1">
    <location>
        <begin position="243"/>
        <end position="401"/>
    </location>
</feature>
<dbReference type="InterPro" id="IPR001296">
    <property type="entry name" value="Glyco_trans_1"/>
</dbReference>
<protein>
    <submittedName>
        <fullName evidence="2">Glycosyltransferase</fullName>
    </submittedName>
</protein>
<organism evidence="2 3">
    <name type="scientific">Adhaeribacter rhizoryzae</name>
    <dbReference type="NCBI Taxonomy" id="2607907"/>
    <lineage>
        <taxon>Bacteria</taxon>
        <taxon>Pseudomonadati</taxon>
        <taxon>Bacteroidota</taxon>
        <taxon>Cytophagia</taxon>
        <taxon>Cytophagales</taxon>
        <taxon>Hymenobacteraceae</taxon>
        <taxon>Adhaeribacter</taxon>
    </lineage>
</organism>
<gene>
    <name evidence="2" type="ORF">F0145_06265</name>
</gene>
<proteinExistence type="predicted"/>
<dbReference type="Gene3D" id="3.40.50.2000">
    <property type="entry name" value="Glycogen Phosphorylase B"/>
    <property type="match status" value="2"/>
</dbReference>
<dbReference type="Pfam" id="PF00534">
    <property type="entry name" value="Glycos_transf_1"/>
    <property type="match status" value="1"/>
</dbReference>
<dbReference type="Proteomes" id="UP000323426">
    <property type="component" value="Unassembled WGS sequence"/>
</dbReference>
<comment type="caution">
    <text evidence="2">The sequence shown here is derived from an EMBL/GenBank/DDBJ whole genome shotgun (WGS) entry which is preliminary data.</text>
</comment>
<evidence type="ECO:0000313" key="2">
    <source>
        <dbReference type="EMBL" id="KAA5548328.1"/>
    </source>
</evidence>
<dbReference type="RefSeq" id="WP_150087460.1">
    <property type="nucleotide sequence ID" value="NZ_VWSF01000003.1"/>
</dbReference>
<keyword evidence="2" id="KW-0808">Transferase</keyword>
<dbReference type="EMBL" id="VWSF01000003">
    <property type="protein sequence ID" value="KAA5548328.1"/>
    <property type="molecule type" value="Genomic_DNA"/>
</dbReference>
<evidence type="ECO:0000313" key="3">
    <source>
        <dbReference type="Proteomes" id="UP000323426"/>
    </source>
</evidence>
<dbReference type="SUPFAM" id="SSF53756">
    <property type="entry name" value="UDP-Glycosyltransferase/glycogen phosphorylase"/>
    <property type="match status" value="1"/>
</dbReference>
<dbReference type="PANTHER" id="PTHR12526:SF635">
    <property type="entry name" value="GLYCOSYL TRANSFERASE GROUP 1"/>
    <property type="match status" value="1"/>
</dbReference>
<sequence length="434" mass="48415">MSKKVAVFATHDFGGAGESAYRIAKAIQKLGYESKLIVKHKAKSDSLVCQVAQINKPEPIVKRASNRILKIFSNNQKNEELLLDKNYHFFNIDESQVSTSSVSVLNALPFKPDIILLAWVTGFINTELAYKLQKETGAQVYWLMTDMAPITGGCHYAWDCKGYTRDCSNCPAILTEKYKDRAKQNLLFKRSFIEASNIKVIAGSGWTLNQAKASSLFKNQNYIPLINGLIDFNIFNNANRNIAKQVFHVQKDFKIIFSGATYTGEKRKGISELIQSLQKLYQLQTDEENGRIKILVAGNQLDENELVKQIPFDIIPIDFIKDERLLSLAYQAADAFICSSLEDSGPMMVNEALACGTPVVGFEMGLLHNMIQNGKNGFKVPLGDTTALARAIRSILSLTETEFQTCSANAIKIVEENASISSLERLMLELSKEI</sequence>
<dbReference type="GO" id="GO:0016757">
    <property type="term" value="F:glycosyltransferase activity"/>
    <property type="evidence" value="ECO:0007669"/>
    <property type="project" value="TreeGrafter"/>
</dbReference>
<reference evidence="2 3" key="1">
    <citation type="submission" date="2019-09" db="EMBL/GenBank/DDBJ databases">
        <title>Genome sequence and assembly of Adhaeribacter sp.</title>
        <authorList>
            <person name="Chhetri G."/>
        </authorList>
    </citation>
    <scope>NUCLEOTIDE SEQUENCE [LARGE SCALE GENOMIC DNA]</scope>
    <source>
        <strain evidence="2 3">DK36</strain>
    </source>
</reference>
<dbReference type="AlphaFoldDB" id="A0A5M6DLB5"/>
<dbReference type="PANTHER" id="PTHR12526">
    <property type="entry name" value="GLYCOSYLTRANSFERASE"/>
    <property type="match status" value="1"/>
</dbReference>
<keyword evidence="3" id="KW-1185">Reference proteome</keyword>
<accession>A0A5M6DLB5</accession>
<evidence type="ECO:0000259" key="1">
    <source>
        <dbReference type="Pfam" id="PF00534"/>
    </source>
</evidence>
<name>A0A5M6DLB5_9BACT</name>